<dbReference type="AlphaFoldDB" id="A0A8K0DB70"/>
<gene>
    <name evidence="1" type="ORF">ILUMI_06182</name>
</gene>
<accession>A0A8K0DB70</accession>
<dbReference type="EMBL" id="VTPC01002467">
    <property type="protein sequence ID" value="KAF2900003.1"/>
    <property type="molecule type" value="Genomic_DNA"/>
</dbReference>
<evidence type="ECO:0000313" key="2">
    <source>
        <dbReference type="Proteomes" id="UP000801492"/>
    </source>
</evidence>
<name>A0A8K0DB70_IGNLU</name>
<organism evidence="1 2">
    <name type="scientific">Ignelater luminosus</name>
    <name type="common">Cucubano</name>
    <name type="synonym">Pyrophorus luminosus</name>
    <dbReference type="NCBI Taxonomy" id="2038154"/>
    <lineage>
        <taxon>Eukaryota</taxon>
        <taxon>Metazoa</taxon>
        <taxon>Ecdysozoa</taxon>
        <taxon>Arthropoda</taxon>
        <taxon>Hexapoda</taxon>
        <taxon>Insecta</taxon>
        <taxon>Pterygota</taxon>
        <taxon>Neoptera</taxon>
        <taxon>Endopterygota</taxon>
        <taxon>Coleoptera</taxon>
        <taxon>Polyphaga</taxon>
        <taxon>Elateriformia</taxon>
        <taxon>Elateroidea</taxon>
        <taxon>Elateridae</taxon>
        <taxon>Agrypninae</taxon>
        <taxon>Pyrophorini</taxon>
        <taxon>Ignelater</taxon>
    </lineage>
</organism>
<sequence>MKGTSERKFPKGHVGNTIKIRVSKFDRGKSDSKNILEGILEVDDENDLYEIGIKEGRLAQKYYRNQFNICQENFLLDDQVPDVTVSSVNVPGSCQL</sequence>
<reference evidence="1" key="1">
    <citation type="submission" date="2019-08" db="EMBL/GenBank/DDBJ databases">
        <title>The genome of the North American firefly Photinus pyralis.</title>
        <authorList>
            <consortium name="Photinus pyralis genome working group"/>
            <person name="Fallon T.R."/>
            <person name="Sander Lower S.E."/>
            <person name="Weng J.-K."/>
        </authorList>
    </citation>
    <scope>NUCLEOTIDE SEQUENCE</scope>
    <source>
        <strain evidence="1">TRF0915ILg1</strain>
        <tissue evidence="1">Whole body</tissue>
    </source>
</reference>
<dbReference type="Proteomes" id="UP000801492">
    <property type="component" value="Unassembled WGS sequence"/>
</dbReference>
<proteinExistence type="predicted"/>
<protein>
    <submittedName>
        <fullName evidence="1">Uncharacterized protein</fullName>
    </submittedName>
</protein>
<evidence type="ECO:0000313" key="1">
    <source>
        <dbReference type="EMBL" id="KAF2900003.1"/>
    </source>
</evidence>
<dbReference type="OrthoDB" id="6773637at2759"/>
<keyword evidence="2" id="KW-1185">Reference proteome</keyword>
<comment type="caution">
    <text evidence="1">The sequence shown here is derived from an EMBL/GenBank/DDBJ whole genome shotgun (WGS) entry which is preliminary data.</text>
</comment>